<organism evidence="7 8">
    <name type="scientific">Vibrio maritimus</name>
    <dbReference type="NCBI Taxonomy" id="990268"/>
    <lineage>
        <taxon>Bacteria</taxon>
        <taxon>Pseudomonadati</taxon>
        <taxon>Pseudomonadota</taxon>
        <taxon>Gammaproteobacteria</taxon>
        <taxon>Vibrionales</taxon>
        <taxon>Vibrionaceae</taxon>
        <taxon>Vibrio</taxon>
    </lineage>
</organism>
<dbReference type="GO" id="GO:0007155">
    <property type="term" value="P:cell adhesion"/>
    <property type="evidence" value="ECO:0007669"/>
    <property type="project" value="InterPro"/>
</dbReference>
<accession>A0A090RPY4</accession>
<name>A0A090RPY4_9VIBR</name>
<sequence length="299" mass="32807">MKSLITRGGLLVALVAAPFLSHAKLVIGTTLHPYYSYVSVVVGDKAEVMPLVDAGFNAHNYQAQPKDLQKLAKMDAIVVNGIGHDDFALEVINAANRQDLTVINANHSVPLLPAMGASVGSDAINPHTFIGITTTIQKVYTVAQELGKIDPDNARYYRSNARSYAATLRKLKQETMEQIAHLDTRGMQVATTHNAYDYLLQEFGIGVSAVIEPAHGVEPSASQLQDTINRIKDSGINILFYELDMPNRFVETIEKETGVRLFRFSHMTHGAFDADKVELETRSNLATLVEAIHFSAEQS</sequence>
<keyword evidence="4" id="KW-0732">Signal</keyword>
<dbReference type="AlphaFoldDB" id="A0A090RPY4"/>
<evidence type="ECO:0000256" key="5">
    <source>
        <dbReference type="ARBA" id="ARBA00022906"/>
    </source>
</evidence>
<reference evidence="7 8" key="1">
    <citation type="submission" date="2014-09" db="EMBL/GenBank/DDBJ databases">
        <title>Vibrio maritimus JCM 19235. (C45) whole genome shotgun sequence.</title>
        <authorList>
            <person name="Sawabe T."/>
            <person name="Meirelles P."/>
            <person name="Nakanishi M."/>
            <person name="Sayaka M."/>
            <person name="Hattori M."/>
            <person name="Ohkuma M."/>
        </authorList>
    </citation>
    <scope>NUCLEOTIDE SEQUENCE [LARGE SCALE GENOMIC DNA]</scope>
    <source>
        <strain evidence="8">JCM19235</strain>
    </source>
</reference>
<proteinExistence type="inferred from homology"/>
<keyword evidence="8" id="KW-1185">Reference proteome</keyword>
<evidence type="ECO:0000256" key="3">
    <source>
        <dbReference type="ARBA" id="ARBA00022448"/>
    </source>
</evidence>
<dbReference type="InterPro" id="IPR050492">
    <property type="entry name" value="Bact_metal-bind_prot9"/>
</dbReference>
<dbReference type="InterPro" id="IPR006128">
    <property type="entry name" value="Lipoprotein_PsaA-like"/>
</dbReference>
<reference evidence="7 8" key="2">
    <citation type="submission" date="2014-09" db="EMBL/GenBank/DDBJ databases">
        <authorList>
            <consortium name="NBRP consortium"/>
            <person name="Sawabe T."/>
            <person name="Meirelles P."/>
            <person name="Nakanishi M."/>
            <person name="Sayaka M."/>
            <person name="Hattori M."/>
            <person name="Ohkuma M."/>
        </authorList>
    </citation>
    <scope>NUCLEOTIDE SEQUENCE [LARGE SCALE GENOMIC DNA]</scope>
    <source>
        <strain evidence="8">JCM19235</strain>
    </source>
</reference>
<evidence type="ECO:0000256" key="1">
    <source>
        <dbReference type="ARBA" id="ARBA00011028"/>
    </source>
</evidence>
<keyword evidence="5" id="KW-0406">Ion transport</keyword>
<dbReference type="GO" id="GO:0006829">
    <property type="term" value="P:zinc ion transport"/>
    <property type="evidence" value="ECO:0007669"/>
    <property type="project" value="UniProtKB-KW"/>
</dbReference>
<dbReference type="InterPro" id="IPR006127">
    <property type="entry name" value="ZnuA-like"/>
</dbReference>
<dbReference type="Proteomes" id="UP000029228">
    <property type="component" value="Unassembled WGS sequence"/>
</dbReference>
<comment type="similarity">
    <text evidence="1 6">Belongs to the bacterial solute-binding protein 9 family.</text>
</comment>
<keyword evidence="5" id="KW-0862">Zinc</keyword>
<comment type="caution">
    <text evidence="7">The sequence shown here is derived from an EMBL/GenBank/DDBJ whole genome shotgun (WGS) entry which is preliminary data.</text>
</comment>
<dbReference type="PRINTS" id="PR00691">
    <property type="entry name" value="ADHESINB"/>
</dbReference>
<dbReference type="STRING" id="990268.JCM19235_6004"/>
<gene>
    <name evidence="7" type="ORF">JCM19235_6004</name>
</gene>
<dbReference type="EMBL" id="BBMR01000001">
    <property type="protein sequence ID" value="GAL17455.1"/>
    <property type="molecule type" value="Genomic_DNA"/>
</dbReference>
<protein>
    <recommendedName>
        <fullName evidence="2">High-affinity zinc uptake system protein ZnuA</fullName>
    </recommendedName>
</protein>
<keyword evidence="3 6" id="KW-0813">Transport</keyword>
<keyword evidence="5" id="KW-0864">Zinc transport</keyword>
<evidence type="ECO:0000256" key="6">
    <source>
        <dbReference type="RuleBase" id="RU003512"/>
    </source>
</evidence>
<dbReference type="Gene3D" id="3.40.50.1980">
    <property type="entry name" value="Nitrogenase molybdenum iron protein domain"/>
    <property type="match status" value="2"/>
</dbReference>
<dbReference type="SUPFAM" id="SSF53807">
    <property type="entry name" value="Helical backbone' metal receptor"/>
    <property type="match status" value="1"/>
</dbReference>
<dbReference type="InterPro" id="IPR006129">
    <property type="entry name" value="AdhesinB"/>
</dbReference>
<dbReference type="PRINTS" id="PR00690">
    <property type="entry name" value="ADHESNFAMILY"/>
</dbReference>
<evidence type="ECO:0000256" key="2">
    <source>
        <dbReference type="ARBA" id="ARBA00015915"/>
    </source>
</evidence>
<dbReference type="Pfam" id="PF01297">
    <property type="entry name" value="ZnuA"/>
    <property type="match status" value="1"/>
</dbReference>
<evidence type="ECO:0000313" key="7">
    <source>
        <dbReference type="EMBL" id="GAL17455.1"/>
    </source>
</evidence>
<dbReference type="GO" id="GO:0046872">
    <property type="term" value="F:metal ion binding"/>
    <property type="evidence" value="ECO:0007669"/>
    <property type="project" value="InterPro"/>
</dbReference>
<dbReference type="PANTHER" id="PTHR42953">
    <property type="entry name" value="HIGH-AFFINITY ZINC UPTAKE SYSTEM PROTEIN ZNUA-RELATED"/>
    <property type="match status" value="1"/>
</dbReference>
<evidence type="ECO:0000313" key="8">
    <source>
        <dbReference type="Proteomes" id="UP000029228"/>
    </source>
</evidence>
<evidence type="ECO:0000256" key="4">
    <source>
        <dbReference type="ARBA" id="ARBA00022729"/>
    </source>
</evidence>
<dbReference type="OrthoDB" id="9810636at2"/>
<dbReference type="PANTHER" id="PTHR42953:SF3">
    <property type="entry name" value="HIGH-AFFINITY ZINC UPTAKE SYSTEM PROTEIN ZNUA"/>
    <property type="match status" value="1"/>
</dbReference>